<dbReference type="InterPro" id="IPR006982">
    <property type="entry name" value="Glu_synth_centr_N"/>
</dbReference>
<evidence type="ECO:0000256" key="8">
    <source>
        <dbReference type="ARBA" id="ARBA00022962"/>
    </source>
</evidence>
<evidence type="ECO:0000256" key="14">
    <source>
        <dbReference type="ARBA" id="ARBA00029440"/>
    </source>
</evidence>
<keyword evidence="10" id="KW-0408">Iron</keyword>
<comment type="pathway">
    <text evidence="14">Amino-acid biosynthesis.</text>
</comment>
<dbReference type="InterPro" id="IPR013785">
    <property type="entry name" value="Aldolase_TIM"/>
</dbReference>
<evidence type="ECO:0000256" key="13">
    <source>
        <dbReference type="ARBA" id="ARBA00023291"/>
    </source>
</evidence>
<keyword evidence="8" id="KW-0315">Glutamine amidotransferase</keyword>
<evidence type="ECO:0000256" key="10">
    <source>
        <dbReference type="ARBA" id="ARBA00023004"/>
    </source>
</evidence>
<evidence type="ECO:0000313" key="17">
    <source>
        <dbReference type="EMBL" id="KKL10293.1"/>
    </source>
</evidence>
<dbReference type="PANTHER" id="PTHR11938">
    <property type="entry name" value="FAD NADPH DEHYDROGENASE/OXIDOREDUCTASE"/>
    <property type="match status" value="1"/>
</dbReference>
<dbReference type="EMBL" id="LAZR01042119">
    <property type="protein sequence ID" value="KKL10293.1"/>
    <property type="molecule type" value="Genomic_DNA"/>
</dbReference>
<dbReference type="GO" id="GO:0046872">
    <property type="term" value="F:metal ion binding"/>
    <property type="evidence" value="ECO:0007669"/>
    <property type="project" value="UniProtKB-KW"/>
</dbReference>
<dbReference type="PANTHER" id="PTHR11938:SF133">
    <property type="entry name" value="GLUTAMATE SYNTHASE (NADH)"/>
    <property type="match status" value="1"/>
</dbReference>
<evidence type="ECO:0000256" key="11">
    <source>
        <dbReference type="ARBA" id="ARBA00023014"/>
    </source>
</evidence>
<keyword evidence="7" id="KW-0479">Metal-binding</keyword>
<dbReference type="GO" id="GO:0051538">
    <property type="term" value="F:3 iron, 4 sulfur cluster binding"/>
    <property type="evidence" value="ECO:0007669"/>
    <property type="project" value="UniProtKB-KW"/>
</dbReference>
<evidence type="ECO:0000256" key="7">
    <source>
        <dbReference type="ARBA" id="ARBA00022723"/>
    </source>
</evidence>
<evidence type="ECO:0000256" key="2">
    <source>
        <dbReference type="ARBA" id="ARBA00001927"/>
    </source>
</evidence>
<dbReference type="SUPFAM" id="SSF56235">
    <property type="entry name" value="N-terminal nucleophile aminohydrolases (Ntn hydrolases)"/>
    <property type="match status" value="1"/>
</dbReference>
<feature type="non-terminal residue" evidence="17">
    <location>
        <position position="479"/>
    </location>
</feature>
<gene>
    <name evidence="17" type="ORF">LCGC14_2557290</name>
</gene>
<dbReference type="Gene3D" id="3.60.20.10">
    <property type="entry name" value="Glutamine Phosphoribosylpyrophosphate, subunit 1, domain 1"/>
    <property type="match status" value="1"/>
</dbReference>
<keyword evidence="11" id="KW-0411">Iron-sulfur</keyword>
<dbReference type="InterPro" id="IPR050711">
    <property type="entry name" value="ET-N_metabolism_enzyme"/>
</dbReference>
<evidence type="ECO:0000256" key="3">
    <source>
        <dbReference type="ARBA" id="ARBA00009716"/>
    </source>
</evidence>
<dbReference type="FunFam" id="3.20.20.70:FF:000031">
    <property type="entry name" value="Glutamate synthase 1 [NADH]"/>
    <property type="match status" value="1"/>
</dbReference>
<dbReference type="Pfam" id="PF00310">
    <property type="entry name" value="GATase_2"/>
    <property type="match status" value="1"/>
</dbReference>
<comment type="similarity">
    <text evidence="3">Belongs to the glutamate synthase family.</text>
</comment>
<evidence type="ECO:0000256" key="5">
    <source>
        <dbReference type="ARBA" id="ARBA00022630"/>
    </source>
</evidence>
<evidence type="ECO:0000256" key="9">
    <source>
        <dbReference type="ARBA" id="ARBA00023002"/>
    </source>
</evidence>
<feature type="domain" description="Glutamate synthase central-N" evidence="16">
    <location>
        <begin position="147"/>
        <end position="431"/>
    </location>
</feature>
<dbReference type="AlphaFoldDB" id="A0A0F9DE87"/>
<protein>
    <recommendedName>
        <fullName evidence="18">Glutamine amidotransferase type-2 domain-containing protein</fullName>
    </recommendedName>
</protein>
<comment type="caution">
    <text evidence="17">The sequence shown here is derived from an EMBL/GenBank/DDBJ whole genome shotgun (WGS) entry which is preliminary data.</text>
</comment>
<dbReference type="InterPro" id="IPR029055">
    <property type="entry name" value="Ntn_hydrolases_N"/>
</dbReference>
<keyword evidence="13" id="KW-0003">3Fe-4S</keyword>
<proteinExistence type="inferred from homology"/>
<keyword evidence="4" id="KW-0028">Amino-acid biosynthesis</keyword>
<keyword evidence="9" id="KW-0560">Oxidoreductase</keyword>
<dbReference type="InterPro" id="IPR017932">
    <property type="entry name" value="GATase_2_dom"/>
</dbReference>
<accession>A0A0F9DE87</accession>
<evidence type="ECO:0000259" key="15">
    <source>
        <dbReference type="Pfam" id="PF00310"/>
    </source>
</evidence>
<dbReference type="GO" id="GO:0019676">
    <property type="term" value="P:ammonia assimilation cycle"/>
    <property type="evidence" value="ECO:0007669"/>
    <property type="project" value="TreeGrafter"/>
</dbReference>
<evidence type="ECO:0000259" key="16">
    <source>
        <dbReference type="Pfam" id="PF04898"/>
    </source>
</evidence>
<reference evidence="17" key="1">
    <citation type="journal article" date="2015" name="Nature">
        <title>Complex archaea that bridge the gap between prokaryotes and eukaryotes.</title>
        <authorList>
            <person name="Spang A."/>
            <person name="Saw J.H."/>
            <person name="Jorgensen S.L."/>
            <person name="Zaremba-Niedzwiedzka K."/>
            <person name="Martijn J."/>
            <person name="Lind A.E."/>
            <person name="van Eijk R."/>
            <person name="Schleper C."/>
            <person name="Guy L."/>
            <person name="Ettema T.J."/>
        </authorList>
    </citation>
    <scope>NUCLEOTIDE SEQUENCE</scope>
</reference>
<keyword evidence="5" id="KW-0285">Flavoprotein</keyword>
<comment type="cofactor">
    <cofactor evidence="2">
        <name>[3Fe-4S] cluster</name>
        <dbReference type="ChEBI" id="CHEBI:21137"/>
    </cofactor>
</comment>
<name>A0A0F9DE87_9ZZZZ</name>
<feature type="non-terminal residue" evidence="17">
    <location>
        <position position="1"/>
    </location>
</feature>
<dbReference type="SUPFAM" id="SSF51395">
    <property type="entry name" value="FMN-linked oxidoreductases"/>
    <property type="match status" value="1"/>
</dbReference>
<comment type="cofactor">
    <cofactor evidence="1">
        <name>FMN</name>
        <dbReference type="ChEBI" id="CHEBI:58210"/>
    </cofactor>
</comment>
<evidence type="ECO:0000256" key="4">
    <source>
        <dbReference type="ARBA" id="ARBA00022605"/>
    </source>
</evidence>
<organism evidence="17">
    <name type="scientific">marine sediment metagenome</name>
    <dbReference type="NCBI Taxonomy" id="412755"/>
    <lineage>
        <taxon>unclassified sequences</taxon>
        <taxon>metagenomes</taxon>
        <taxon>ecological metagenomes</taxon>
    </lineage>
</organism>
<evidence type="ECO:0008006" key="18">
    <source>
        <dbReference type="Google" id="ProtNLM"/>
    </source>
</evidence>
<keyword evidence="12" id="KW-0314">Glutamate biosynthesis</keyword>
<dbReference type="GO" id="GO:0006537">
    <property type="term" value="P:glutamate biosynthetic process"/>
    <property type="evidence" value="ECO:0007669"/>
    <property type="project" value="UniProtKB-KW"/>
</dbReference>
<dbReference type="Pfam" id="PF04898">
    <property type="entry name" value="Glu_syn_central"/>
    <property type="match status" value="1"/>
</dbReference>
<evidence type="ECO:0000256" key="1">
    <source>
        <dbReference type="ARBA" id="ARBA00001917"/>
    </source>
</evidence>
<dbReference type="Gene3D" id="3.20.20.70">
    <property type="entry name" value="Aldolase class I"/>
    <property type="match status" value="1"/>
</dbReference>
<sequence length="479" mass="52764">EAWDGHESMSAEKKAFYEYHSCVMEPWDGPASIAFTDGKIIGATLDRNGLRPSRYYVTKDDLVIMASEVGVLPIEPERVLYKGRLQPGKTFLISLEEGRIVDDAELKATIATEHPYAEWLKRNLRQLESLPEAESPAPLRGEDLLEQQIAFGYTVEDLKHILDPMMKNSAEPLGSMGNDTPLAVLSDRPQPLYNYFKQLFAQVTNPPLDAIREELVTSVRTVIGPEGNILDPKPESCHLMSLKTPFLDSGQLAKLKALNDGHMRATVLPMLFPAKKGPAGLRPALDDLFRMADEAIEEGARILILSDRGVNADYAPIPSLLAVAGLHHHLVRERTRTQVGLVVETGDAREGHHFALLIGYGAGAVNPYLALDMLAQLSDDGPPNEKLAYEDAVANYLKAVKKAVVKIMSKMGISTIQSYRGAQIFEAIGLSKQLVDRYFTKTTSRIEGIGVEEIAVEALAHHSRAYPQREGGLHGLDWG</sequence>
<keyword evidence="6" id="KW-0288">FMN</keyword>
<evidence type="ECO:0000256" key="12">
    <source>
        <dbReference type="ARBA" id="ARBA00023164"/>
    </source>
</evidence>
<dbReference type="GO" id="GO:0015930">
    <property type="term" value="F:glutamate synthase activity"/>
    <property type="evidence" value="ECO:0007669"/>
    <property type="project" value="InterPro"/>
</dbReference>
<evidence type="ECO:0000256" key="6">
    <source>
        <dbReference type="ARBA" id="ARBA00022643"/>
    </source>
</evidence>
<feature type="domain" description="Glutamine amidotransferase type-2" evidence="15">
    <location>
        <begin position="1"/>
        <end position="119"/>
    </location>
</feature>